<dbReference type="Gene3D" id="1.10.510.10">
    <property type="entry name" value="Transferase(Phosphotransferase) domain 1"/>
    <property type="match status" value="1"/>
</dbReference>
<dbReference type="InterPro" id="IPR050167">
    <property type="entry name" value="Ser_Thr_protein_kinase"/>
</dbReference>
<dbReference type="EMBL" id="JADFTS010000006">
    <property type="protein sequence ID" value="KAF9603888.1"/>
    <property type="molecule type" value="Genomic_DNA"/>
</dbReference>
<dbReference type="Proteomes" id="UP000631114">
    <property type="component" value="Unassembled WGS sequence"/>
</dbReference>
<dbReference type="SUPFAM" id="SSF56112">
    <property type="entry name" value="Protein kinase-like (PK-like)"/>
    <property type="match status" value="1"/>
</dbReference>
<dbReference type="Pfam" id="PF00069">
    <property type="entry name" value="Pkinase"/>
    <property type="match status" value="1"/>
</dbReference>
<evidence type="ECO:0000259" key="2">
    <source>
        <dbReference type="PROSITE" id="PS50011"/>
    </source>
</evidence>
<proteinExistence type="predicted"/>
<dbReference type="GO" id="GO:0004672">
    <property type="term" value="F:protein kinase activity"/>
    <property type="evidence" value="ECO:0007669"/>
    <property type="project" value="InterPro"/>
</dbReference>
<keyword evidence="4" id="KW-1185">Reference proteome</keyword>
<evidence type="ECO:0000256" key="1">
    <source>
        <dbReference type="SAM" id="MobiDB-lite"/>
    </source>
</evidence>
<reference evidence="3 4" key="1">
    <citation type="submission" date="2020-10" db="EMBL/GenBank/DDBJ databases">
        <title>The Coptis chinensis genome and diversification of protoberbering-type alkaloids.</title>
        <authorList>
            <person name="Wang B."/>
            <person name="Shu S."/>
            <person name="Song C."/>
            <person name="Liu Y."/>
        </authorList>
    </citation>
    <scope>NUCLEOTIDE SEQUENCE [LARGE SCALE GENOMIC DNA]</scope>
    <source>
        <strain evidence="3">HL-2020</strain>
        <tissue evidence="3">Leaf</tissue>
    </source>
</reference>
<name>A0A835HT94_9MAGN</name>
<dbReference type="PROSITE" id="PS50011">
    <property type="entry name" value="PROTEIN_KINASE_DOM"/>
    <property type="match status" value="1"/>
</dbReference>
<gene>
    <name evidence="3" type="ORF">IFM89_038169</name>
</gene>
<sequence length="175" mass="19001">MECLHSIGIIHRDPKPGNVLLTEDQTKVKLADFGLASEGDGSSSNASSRLVLTDGWPLSCAAQPTPLLCGEKKHYDHKVDIYSFSIVLWELLTNLTPLKGMTIIQAAYVVASRSNKYMMMSMAGNGEINGSNNGNVRNGRAASISAAAAAIDHTRFPHQRERNSEEASMAKERVQ</sequence>
<evidence type="ECO:0000313" key="3">
    <source>
        <dbReference type="EMBL" id="KAF9603888.1"/>
    </source>
</evidence>
<dbReference type="PANTHER" id="PTHR23257">
    <property type="entry name" value="SERINE-THREONINE PROTEIN KINASE"/>
    <property type="match status" value="1"/>
</dbReference>
<dbReference type="GO" id="GO:0007165">
    <property type="term" value="P:signal transduction"/>
    <property type="evidence" value="ECO:0007669"/>
    <property type="project" value="TreeGrafter"/>
</dbReference>
<feature type="domain" description="Protein kinase" evidence="2">
    <location>
        <begin position="1"/>
        <end position="175"/>
    </location>
</feature>
<dbReference type="AlphaFoldDB" id="A0A835HT94"/>
<dbReference type="GO" id="GO:0005737">
    <property type="term" value="C:cytoplasm"/>
    <property type="evidence" value="ECO:0007669"/>
    <property type="project" value="TreeGrafter"/>
</dbReference>
<comment type="caution">
    <text evidence="3">The sequence shown here is derived from an EMBL/GenBank/DDBJ whole genome shotgun (WGS) entry which is preliminary data.</text>
</comment>
<dbReference type="GO" id="GO:0005524">
    <property type="term" value="F:ATP binding"/>
    <property type="evidence" value="ECO:0007669"/>
    <property type="project" value="InterPro"/>
</dbReference>
<dbReference type="PANTHER" id="PTHR23257:SF779">
    <property type="entry name" value="PROTEIN KINASE SUPERFAMILY PROTEIN"/>
    <property type="match status" value="1"/>
</dbReference>
<accession>A0A835HT94</accession>
<dbReference type="InterPro" id="IPR000719">
    <property type="entry name" value="Prot_kinase_dom"/>
</dbReference>
<dbReference type="InterPro" id="IPR011009">
    <property type="entry name" value="Kinase-like_dom_sf"/>
</dbReference>
<evidence type="ECO:0000313" key="4">
    <source>
        <dbReference type="Proteomes" id="UP000631114"/>
    </source>
</evidence>
<protein>
    <recommendedName>
        <fullName evidence="2">Protein kinase domain-containing protein</fullName>
    </recommendedName>
</protein>
<organism evidence="3 4">
    <name type="scientific">Coptis chinensis</name>
    <dbReference type="NCBI Taxonomy" id="261450"/>
    <lineage>
        <taxon>Eukaryota</taxon>
        <taxon>Viridiplantae</taxon>
        <taxon>Streptophyta</taxon>
        <taxon>Embryophyta</taxon>
        <taxon>Tracheophyta</taxon>
        <taxon>Spermatophyta</taxon>
        <taxon>Magnoliopsida</taxon>
        <taxon>Ranunculales</taxon>
        <taxon>Ranunculaceae</taxon>
        <taxon>Coptidoideae</taxon>
        <taxon>Coptis</taxon>
    </lineage>
</organism>
<feature type="region of interest" description="Disordered" evidence="1">
    <location>
        <begin position="153"/>
        <end position="175"/>
    </location>
</feature>
<dbReference type="OrthoDB" id="4062651at2759"/>